<dbReference type="Gene3D" id="3.30.700.10">
    <property type="entry name" value="Glycoprotein, Type 4 Pilin"/>
    <property type="match status" value="1"/>
</dbReference>
<evidence type="ECO:0000313" key="3">
    <source>
        <dbReference type="Proteomes" id="UP000192923"/>
    </source>
</evidence>
<protein>
    <submittedName>
        <fullName evidence="2">Type IV pilus assembly protein PilE</fullName>
    </submittedName>
</protein>
<evidence type="ECO:0000256" key="1">
    <source>
        <dbReference type="SAM" id="Phobius"/>
    </source>
</evidence>
<reference evidence="2 3" key="1">
    <citation type="submission" date="2016-12" db="EMBL/GenBank/DDBJ databases">
        <authorList>
            <person name="Song W.-J."/>
            <person name="Kurnit D.M."/>
        </authorList>
    </citation>
    <scope>NUCLEOTIDE SEQUENCE [LARGE SCALE GENOMIC DNA]</scope>
    <source>
        <strain evidence="2 3">175</strain>
    </source>
</reference>
<proteinExistence type="predicted"/>
<dbReference type="OrthoDB" id="5296638at2"/>
<dbReference type="GO" id="GO:0043683">
    <property type="term" value="P:type IV pilus assembly"/>
    <property type="evidence" value="ECO:0007669"/>
    <property type="project" value="InterPro"/>
</dbReference>
<dbReference type="RefSeq" id="WP_085209962.1">
    <property type="nucleotide sequence ID" value="NZ_FXAM01000001.1"/>
</dbReference>
<dbReference type="Proteomes" id="UP000192923">
    <property type="component" value="Unassembled WGS sequence"/>
</dbReference>
<dbReference type="STRING" id="1760988.SAMN02949497_0689"/>
<name>A0A1Y6CS07_9GAMM</name>
<keyword evidence="1" id="KW-0472">Membrane</keyword>
<feature type="transmembrane region" description="Helical" evidence="1">
    <location>
        <begin position="12"/>
        <end position="33"/>
    </location>
</feature>
<dbReference type="InterPro" id="IPR045584">
    <property type="entry name" value="Pilin-like"/>
</dbReference>
<dbReference type="EMBL" id="FXAM01000001">
    <property type="protein sequence ID" value="SMF93408.1"/>
    <property type="molecule type" value="Genomic_DNA"/>
</dbReference>
<sequence length="146" mass="15239">MNRPPHPSGFTLVEVIVALAIVGILAAIAYPSYTEQVRSGRRADAEGALYGLQQALERLFTTDSSYATAALGSAPGSIFPDQVPSGGPPNYQLQIADLTATGYTLKAVPVGVQAHDRCGTLTLSSTNVRGIVNALPGLAVADCWRN</sequence>
<keyword evidence="1" id="KW-1133">Transmembrane helix</keyword>
<dbReference type="PROSITE" id="PS00409">
    <property type="entry name" value="PROKAR_NTER_METHYL"/>
    <property type="match status" value="1"/>
</dbReference>
<dbReference type="InterPro" id="IPR012902">
    <property type="entry name" value="N_methyl_site"/>
</dbReference>
<dbReference type="InterPro" id="IPR031982">
    <property type="entry name" value="PilE-like"/>
</dbReference>
<accession>A0A1Y6CS07</accession>
<keyword evidence="3" id="KW-1185">Reference proteome</keyword>
<dbReference type="Pfam" id="PF07963">
    <property type="entry name" value="N_methyl"/>
    <property type="match status" value="1"/>
</dbReference>
<dbReference type="NCBIfam" id="TIGR02532">
    <property type="entry name" value="IV_pilin_GFxxxE"/>
    <property type="match status" value="1"/>
</dbReference>
<keyword evidence="1" id="KW-0812">Transmembrane</keyword>
<dbReference type="Pfam" id="PF16732">
    <property type="entry name" value="ComP_DUS"/>
    <property type="match status" value="1"/>
</dbReference>
<evidence type="ECO:0000313" key="2">
    <source>
        <dbReference type="EMBL" id="SMF93408.1"/>
    </source>
</evidence>
<dbReference type="AlphaFoldDB" id="A0A1Y6CS07"/>
<dbReference type="SUPFAM" id="SSF54523">
    <property type="entry name" value="Pili subunits"/>
    <property type="match status" value="1"/>
</dbReference>
<gene>
    <name evidence="2" type="ORF">SAMN02949497_0689</name>
</gene>
<organism evidence="2 3">
    <name type="scientific">Methylomagnum ishizawai</name>
    <dbReference type="NCBI Taxonomy" id="1760988"/>
    <lineage>
        <taxon>Bacteria</taxon>
        <taxon>Pseudomonadati</taxon>
        <taxon>Pseudomonadota</taxon>
        <taxon>Gammaproteobacteria</taxon>
        <taxon>Methylococcales</taxon>
        <taxon>Methylococcaceae</taxon>
        <taxon>Methylomagnum</taxon>
    </lineage>
</organism>